<keyword evidence="3" id="KW-1185">Reference proteome</keyword>
<organism evidence="2 3">
    <name type="scientific">Bacteroides difficilis</name>
    <dbReference type="NCBI Taxonomy" id="2763021"/>
    <lineage>
        <taxon>Bacteria</taxon>
        <taxon>Pseudomonadati</taxon>
        <taxon>Bacteroidota</taxon>
        <taxon>Bacteroidia</taxon>
        <taxon>Bacteroidales</taxon>
        <taxon>Bacteroidaceae</taxon>
        <taxon>Bacteroides</taxon>
    </lineage>
</organism>
<dbReference type="Proteomes" id="UP000600600">
    <property type="component" value="Unassembled WGS sequence"/>
</dbReference>
<comment type="caution">
    <text evidence="2">The sequence shown here is derived from an EMBL/GenBank/DDBJ whole genome shotgun (WGS) entry which is preliminary data.</text>
</comment>
<accession>A0ABR7C7Z8</accession>
<dbReference type="Pfam" id="PF16409">
    <property type="entry name" value="DUF5017"/>
    <property type="match status" value="1"/>
</dbReference>
<evidence type="ECO:0000313" key="2">
    <source>
        <dbReference type="EMBL" id="MBC5603928.1"/>
    </source>
</evidence>
<name>A0ABR7C7Z8_9BACE</name>
<gene>
    <name evidence="2" type="ORF">H8S67_04485</name>
</gene>
<dbReference type="EMBL" id="JACOOE010000001">
    <property type="protein sequence ID" value="MBC5603928.1"/>
    <property type="molecule type" value="Genomic_DNA"/>
</dbReference>
<reference evidence="2 3" key="1">
    <citation type="submission" date="2020-08" db="EMBL/GenBank/DDBJ databases">
        <title>Genome public.</title>
        <authorList>
            <person name="Liu C."/>
            <person name="Sun Q."/>
        </authorList>
    </citation>
    <scope>NUCLEOTIDE SEQUENCE [LARGE SCALE GENOMIC DNA]</scope>
    <source>
        <strain evidence="2 3">M27</strain>
    </source>
</reference>
<dbReference type="InterPro" id="IPR032185">
    <property type="entry name" value="DUF5017"/>
</dbReference>
<sequence>MKHIYILFSVVIMIIGLHSCSNESADIPDFAVSLDMEQVIEMKGDTFVCKKNEMIKFVLSGNPDMLTYYSGKAGSEYKYRDRTISPGIPKMQFTTQEKNGEVVKDVIHVYVSTTFPGITNDEETDRENIRNMSYWKEITELCELPNKKNTTSTSPWIDLTEYKTEPFYLAFRFLQTKAAGKEANWTFSNLQIVNETETTQSVLGTFGTIGLTAFDMNADHDPYLADAGDTDKNNKRWDLKSLGSNKIMVGGSSGNTIDNDDWVISSSLELNKCEPDRGVAIKGMSDAILTEQTEMYEETGKYVVTFVGINSKFETRKEQVREIYLEIVE</sequence>
<dbReference type="RefSeq" id="WP_186966551.1">
    <property type="nucleotide sequence ID" value="NZ_JACOOE010000001.1"/>
</dbReference>
<feature type="domain" description="DUF5017" evidence="1">
    <location>
        <begin position="19"/>
        <end position="201"/>
    </location>
</feature>
<evidence type="ECO:0000259" key="1">
    <source>
        <dbReference type="Pfam" id="PF16409"/>
    </source>
</evidence>
<evidence type="ECO:0000313" key="3">
    <source>
        <dbReference type="Proteomes" id="UP000600600"/>
    </source>
</evidence>
<proteinExistence type="predicted"/>
<protein>
    <submittedName>
        <fullName evidence="2">DUF5017 domain-containing protein</fullName>
    </submittedName>
</protein>